<keyword evidence="6" id="KW-1185">Reference proteome</keyword>
<feature type="domain" description="Tubulin/FtsZ 2-layer sandwich" evidence="4">
    <location>
        <begin position="2"/>
        <end position="40"/>
    </location>
</feature>
<evidence type="ECO:0000256" key="3">
    <source>
        <dbReference type="SAM" id="Coils"/>
    </source>
</evidence>
<keyword evidence="1" id="KW-0547">Nucleotide-binding</keyword>
<keyword evidence="2" id="KW-0342">GTP-binding</keyword>
<dbReference type="InterPro" id="IPR008280">
    <property type="entry name" value="Tub_FtsZ_C"/>
</dbReference>
<dbReference type="AlphaFoldDB" id="A0A5N5FTH3"/>
<dbReference type="InterPro" id="IPR018316">
    <property type="entry name" value="Tubulin/FtsZ_2-layer-sand-dom"/>
</dbReference>
<keyword evidence="3" id="KW-0175">Coiled coil</keyword>
<dbReference type="Proteomes" id="UP000327157">
    <property type="component" value="Chromosome 10"/>
</dbReference>
<dbReference type="EMBL" id="SMOL01000695">
    <property type="protein sequence ID" value="KAB2601574.1"/>
    <property type="molecule type" value="Genomic_DNA"/>
</dbReference>
<dbReference type="Gene3D" id="3.30.1330.20">
    <property type="entry name" value="Tubulin/FtsZ, C-terminal domain"/>
    <property type="match status" value="1"/>
</dbReference>
<evidence type="ECO:0000259" key="4">
    <source>
        <dbReference type="Pfam" id="PF03953"/>
    </source>
</evidence>
<reference evidence="5 6" key="3">
    <citation type="submission" date="2019-11" db="EMBL/GenBank/DDBJ databases">
        <title>A de novo genome assembly of a pear dwarfing rootstock.</title>
        <authorList>
            <person name="Wang F."/>
            <person name="Wang J."/>
            <person name="Li S."/>
            <person name="Zhang Y."/>
            <person name="Fang M."/>
            <person name="Ma L."/>
            <person name="Zhao Y."/>
            <person name="Jiang S."/>
        </authorList>
    </citation>
    <scope>NUCLEOTIDE SEQUENCE [LARGE SCALE GENOMIC DNA]</scope>
    <source>
        <strain evidence="5">S2</strain>
        <tissue evidence="5">Leaf</tissue>
    </source>
</reference>
<comment type="caution">
    <text evidence="5">The sequence shown here is derived from an EMBL/GenBank/DDBJ whole genome shotgun (WGS) entry which is preliminary data.</text>
</comment>
<reference evidence="6" key="2">
    <citation type="submission" date="2019-10" db="EMBL/GenBank/DDBJ databases">
        <title>A de novo genome assembly of a pear dwarfing rootstock.</title>
        <authorList>
            <person name="Wang F."/>
            <person name="Wang J."/>
            <person name="Li S."/>
            <person name="Zhang Y."/>
            <person name="Fang M."/>
            <person name="Ma L."/>
            <person name="Zhao Y."/>
            <person name="Jiang S."/>
        </authorList>
    </citation>
    <scope>NUCLEOTIDE SEQUENCE [LARGE SCALE GENOMIC DNA]</scope>
</reference>
<gene>
    <name evidence="5" type="ORF">D8674_002579</name>
</gene>
<dbReference type="SUPFAM" id="SSF55307">
    <property type="entry name" value="Tubulin C-terminal domain-like"/>
    <property type="match status" value="1"/>
</dbReference>
<evidence type="ECO:0000256" key="2">
    <source>
        <dbReference type="ARBA" id="ARBA00023134"/>
    </source>
</evidence>
<evidence type="ECO:0000256" key="1">
    <source>
        <dbReference type="ARBA" id="ARBA00022741"/>
    </source>
</evidence>
<dbReference type="GO" id="GO:0005525">
    <property type="term" value="F:GTP binding"/>
    <property type="evidence" value="ECO:0007669"/>
    <property type="project" value="UniProtKB-KW"/>
</dbReference>
<protein>
    <submittedName>
        <fullName evidence="5">Tubulin beta chain</fullName>
    </submittedName>
</protein>
<evidence type="ECO:0000313" key="5">
    <source>
        <dbReference type="EMBL" id="KAB2601574.1"/>
    </source>
</evidence>
<reference evidence="5 6" key="1">
    <citation type="submission" date="2019-09" db="EMBL/GenBank/DDBJ databases">
        <authorList>
            <person name="Ou C."/>
        </authorList>
    </citation>
    <scope>NUCLEOTIDE SEQUENCE [LARGE SCALE GENOMIC DNA]</scope>
    <source>
        <strain evidence="5">S2</strain>
        <tissue evidence="5">Leaf</tissue>
    </source>
</reference>
<dbReference type="InterPro" id="IPR037103">
    <property type="entry name" value="Tubulin/FtsZ-like_C"/>
</dbReference>
<name>A0A5N5FTH3_9ROSA</name>
<accession>A0A5N5FTH3</accession>
<proteinExistence type="predicted"/>
<sequence length="74" mass="8603">MWDAKNMMCASDPRHGCYLTASAMFHGKMSTKEVDEQMINSNMNDLVAEYQQYQDAIIEEEYEEEEEEEKEVGA</sequence>
<dbReference type="OrthoDB" id="6073114at2759"/>
<feature type="coiled-coil region" evidence="3">
    <location>
        <begin position="43"/>
        <end position="70"/>
    </location>
</feature>
<evidence type="ECO:0000313" key="6">
    <source>
        <dbReference type="Proteomes" id="UP000327157"/>
    </source>
</evidence>
<organism evidence="5 6">
    <name type="scientific">Pyrus ussuriensis x Pyrus communis</name>
    <dbReference type="NCBI Taxonomy" id="2448454"/>
    <lineage>
        <taxon>Eukaryota</taxon>
        <taxon>Viridiplantae</taxon>
        <taxon>Streptophyta</taxon>
        <taxon>Embryophyta</taxon>
        <taxon>Tracheophyta</taxon>
        <taxon>Spermatophyta</taxon>
        <taxon>Magnoliopsida</taxon>
        <taxon>eudicotyledons</taxon>
        <taxon>Gunneridae</taxon>
        <taxon>Pentapetalae</taxon>
        <taxon>rosids</taxon>
        <taxon>fabids</taxon>
        <taxon>Rosales</taxon>
        <taxon>Rosaceae</taxon>
        <taxon>Amygdaloideae</taxon>
        <taxon>Maleae</taxon>
        <taxon>Pyrus</taxon>
    </lineage>
</organism>
<dbReference type="Pfam" id="PF03953">
    <property type="entry name" value="Tubulin_C"/>
    <property type="match status" value="1"/>
</dbReference>